<dbReference type="SUPFAM" id="SSF52540">
    <property type="entry name" value="P-loop containing nucleoside triphosphate hydrolases"/>
    <property type="match status" value="1"/>
</dbReference>
<proteinExistence type="predicted"/>
<evidence type="ECO:0000256" key="1">
    <source>
        <dbReference type="ARBA" id="ARBA00022679"/>
    </source>
</evidence>
<name>A0ABN3U0D0_9ACTN</name>
<dbReference type="PANTHER" id="PTHR12788">
    <property type="entry name" value="PROTEIN-TYROSINE SULFOTRANSFERASE 2"/>
    <property type="match status" value="1"/>
</dbReference>
<accession>A0ABN3U0D0</accession>
<keyword evidence="3" id="KW-1185">Reference proteome</keyword>
<sequence>MLNSHPHLAVPHETAFIVPLYRKRDAFGDFGDPENRRKVGEWIVKNKKSRSERLKATPEELIQAVVLAPPTMGSMLAACFALNARNQGKPRWGDKRPSHAWNLNAVFDLFPDAQYVNVVRDPRACAASMNRVGWSWGGVESATEMWQRAIVSAEAWRRKLPEDQFFDVRYEELVADPKAVLGEVCAFLGLDPAGIDSMLDYHQDPDRPTGTPFKEISNPVSTDSVNSWEERLTGTDLALIEEIVGEEMRRIGYELTGNGIPVPKDRMKEFRRIRSNRSKQIRKRRLVEVKRMITYRRPSADQTRAEA</sequence>
<dbReference type="Pfam" id="PF13469">
    <property type="entry name" value="Sulfotransfer_3"/>
    <property type="match status" value="1"/>
</dbReference>
<dbReference type="InterPro" id="IPR026634">
    <property type="entry name" value="TPST-like"/>
</dbReference>
<dbReference type="InterPro" id="IPR027417">
    <property type="entry name" value="P-loop_NTPase"/>
</dbReference>
<gene>
    <name evidence="2" type="ORF">GCM10010439_14810</name>
</gene>
<protein>
    <submittedName>
        <fullName evidence="2">Sulfotransferase</fullName>
    </submittedName>
</protein>
<reference evidence="2 3" key="1">
    <citation type="journal article" date="2019" name="Int. J. Syst. Evol. Microbiol.">
        <title>The Global Catalogue of Microorganisms (GCM) 10K type strain sequencing project: providing services to taxonomists for standard genome sequencing and annotation.</title>
        <authorList>
            <consortium name="The Broad Institute Genomics Platform"/>
            <consortium name="The Broad Institute Genome Sequencing Center for Infectious Disease"/>
            <person name="Wu L."/>
            <person name="Ma J."/>
        </authorList>
    </citation>
    <scope>NUCLEOTIDE SEQUENCE [LARGE SCALE GENOMIC DNA]</scope>
    <source>
        <strain evidence="2 3">JCM 8201</strain>
    </source>
</reference>
<dbReference type="Proteomes" id="UP001501842">
    <property type="component" value="Unassembled WGS sequence"/>
</dbReference>
<comment type="caution">
    <text evidence="2">The sequence shown here is derived from an EMBL/GenBank/DDBJ whole genome shotgun (WGS) entry which is preliminary data.</text>
</comment>
<evidence type="ECO:0000313" key="3">
    <source>
        <dbReference type="Proteomes" id="UP001501842"/>
    </source>
</evidence>
<evidence type="ECO:0000313" key="2">
    <source>
        <dbReference type="EMBL" id="GAA2722360.1"/>
    </source>
</evidence>
<dbReference type="EMBL" id="BAAATZ010000006">
    <property type="protein sequence ID" value="GAA2722360.1"/>
    <property type="molecule type" value="Genomic_DNA"/>
</dbReference>
<keyword evidence="1" id="KW-0808">Transferase</keyword>
<dbReference type="Gene3D" id="3.40.50.300">
    <property type="entry name" value="P-loop containing nucleotide triphosphate hydrolases"/>
    <property type="match status" value="1"/>
</dbReference>
<organism evidence="2 3">
    <name type="scientific">Actinocorallia aurantiaca</name>
    <dbReference type="NCBI Taxonomy" id="46204"/>
    <lineage>
        <taxon>Bacteria</taxon>
        <taxon>Bacillati</taxon>
        <taxon>Actinomycetota</taxon>
        <taxon>Actinomycetes</taxon>
        <taxon>Streptosporangiales</taxon>
        <taxon>Thermomonosporaceae</taxon>
        <taxon>Actinocorallia</taxon>
    </lineage>
</organism>
<dbReference type="PANTHER" id="PTHR12788:SF10">
    <property type="entry name" value="PROTEIN-TYROSINE SULFOTRANSFERASE"/>
    <property type="match status" value="1"/>
</dbReference>